<name>A0AAD9MYS4_RIDPI</name>
<dbReference type="EMBL" id="JAODUO010003315">
    <property type="protein sequence ID" value="KAK2147954.1"/>
    <property type="molecule type" value="Genomic_DNA"/>
</dbReference>
<dbReference type="PANTHER" id="PTHR31542">
    <property type="entry name" value="39A RIBOSOMAL PROTEIN L50, MITOCHONDRIAL"/>
    <property type="match status" value="1"/>
</dbReference>
<dbReference type="GO" id="GO:0005762">
    <property type="term" value="C:mitochondrial large ribosomal subunit"/>
    <property type="evidence" value="ECO:0007669"/>
    <property type="project" value="TreeGrafter"/>
</dbReference>
<accession>A0AAD9MYS4</accession>
<dbReference type="PANTHER" id="PTHR31542:SF1">
    <property type="entry name" value="LARGE RIBOSOMAL SUBUNIT PROTEIN ML50"/>
    <property type="match status" value="1"/>
</dbReference>
<keyword evidence="5" id="KW-0687">Ribonucleoprotein</keyword>
<evidence type="ECO:0000256" key="1">
    <source>
        <dbReference type="ARBA" id="ARBA00004173"/>
    </source>
</evidence>
<dbReference type="Proteomes" id="UP001209878">
    <property type="component" value="Unassembled WGS sequence"/>
</dbReference>
<evidence type="ECO:0000256" key="6">
    <source>
        <dbReference type="ARBA" id="ARBA00035183"/>
    </source>
</evidence>
<evidence type="ECO:0000256" key="4">
    <source>
        <dbReference type="ARBA" id="ARBA00023128"/>
    </source>
</evidence>
<gene>
    <name evidence="8" type="ORF">NP493_3332g00003</name>
</gene>
<comment type="similarity">
    <text evidence="2">Belongs to the mitochondrion-specific ribosomal protein mL50 family.</text>
</comment>
<evidence type="ECO:0000256" key="2">
    <source>
        <dbReference type="ARBA" id="ARBA00008860"/>
    </source>
</evidence>
<evidence type="ECO:0000256" key="5">
    <source>
        <dbReference type="ARBA" id="ARBA00023274"/>
    </source>
</evidence>
<comment type="caution">
    <text evidence="8">The sequence shown here is derived from an EMBL/GenBank/DDBJ whole genome shotgun (WGS) entry which is preliminary data.</text>
</comment>
<comment type="subcellular location">
    <subcellularLocation>
        <location evidence="1">Mitochondrion</location>
    </subcellularLocation>
</comment>
<evidence type="ECO:0000256" key="7">
    <source>
        <dbReference type="ARBA" id="ARBA00035398"/>
    </source>
</evidence>
<evidence type="ECO:0000313" key="8">
    <source>
        <dbReference type="EMBL" id="KAK2147954.1"/>
    </source>
</evidence>
<dbReference type="AlphaFoldDB" id="A0AAD9MYS4"/>
<keyword evidence="3" id="KW-0689">Ribosomal protein</keyword>
<keyword evidence="9" id="KW-1185">Reference proteome</keyword>
<organism evidence="8 9">
    <name type="scientific">Ridgeia piscesae</name>
    <name type="common">Tubeworm</name>
    <dbReference type="NCBI Taxonomy" id="27915"/>
    <lineage>
        <taxon>Eukaryota</taxon>
        <taxon>Metazoa</taxon>
        <taxon>Spiralia</taxon>
        <taxon>Lophotrochozoa</taxon>
        <taxon>Annelida</taxon>
        <taxon>Polychaeta</taxon>
        <taxon>Sedentaria</taxon>
        <taxon>Canalipalpata</taxon>
        <taxon>Sabellida</taxon>
        <taxon>Siboglinidae</taxon>
        <taxon>Ridgeia</taxon>
    </lineage>
</organism>
<sequence length="240" mass="27417">MAACCRGHVVGLFKCHPQTRGPLLTRTAFWWSKKKDELDAAEVAALAENAPQEVEETPTRKYKQGNDGYLTKATLNELAAKTLLTTKKGYDPPANVADRVRQITENTCSVQGDWQDVSLEDRRLKFEVLTKLMTEFSHDIPSMQLNSITTIRDAVEFFSAEVRATSAFEDLTKMKLPKNLSIMKEYQRFNPDPETDAFFKGRTAYPGRDTIVTSIKYRRKYDSIKTRKEKPGYVDHYNGF</sequence>
<protein>
    <recommendedName>
        <fullName evidence="6">Large ribosomal subunit protein mL50</fullName>
    </recommendedName>
    <alternativeName>
        <fullName evidence="7">39S ribosomal protein L50, mitochondrial</fullName>
    </alternativeName>
</protein>
<dbReference type="Pfam" id="PF10501">
    <property type="entry name" value="Ribosomal_L50"/>
    <property type="match status" value="1"/>
</dbReference>
<proteinExistence type="inferred from homology"/>
<keyword evidence="4" id="KW-0496">Mitochondrion</keyword>
<dbReference type="InterPro" id="IPR018305">
    <property type="entry name" value="Ribosomal_m50"/>
</dbReference>
<reference evidence="8" key="1">
    <citation type="journal article" date="2023" name="Mol. Biol. Evol.">
        <title>Third-Generation Sequencing Reveals the Adaptive Role of the Epigenome in Three Deep-Sea Polychaetes.</title>
        <authorList>
            <person name="Perez M."/>
            <person name="Aroh O."/>
            <person name="Sun Y."/>
            <person name="Lan Y."/>
            <person name="Juniper S.K."/>
            <person name="Young C.R."/>
            <person name="Angers B."/>
            <person name="Qian P.Y."/>
        </authorList>
    </citation>
    <scope>NUCLEOTIDE SEQUENCE</scope>
    <source>
        <strain evidence="8">R07B-5</strain>
    </source>
</reference>
<evidence type="ECO:0000313" key="9">
    <source>
        <dbReference type="Proteomes" id="UP001209878"/>
    </source>
</evidence>
<evidence type="ECO:0000256" key="3">
    <source>
        <dbReference type="ARBA" id="ARBA00022980"/>
    </source>
</evidence>